<protein>
    <submittedName>
        <fullName evidence="1">Uncharacterized protein</fullName>
    </submittedName>
</protein>
<dbReference type="EMBL" id="JAPWDQ010000013">
    <property type="protein sequence ID" value="KAJ5471968.1"/>
    <property type="molecule type" value="Genomic_DNA"/>
</dbReference>
<dbReference type="AlphaFoldDB" id="A0A9X0BM12"/>
<name>A0A9X0BM12_9EURO</name>
<reference evidence="1" key="2">
    <citation type="journal article" date="2023" name="IMA Fungus">
        <title>Comparative genomic study of the Penicillium genus elucidates a diverse pangenome and 15 lateral gene transfer events.</title>
        <authorList>
            <person name="Petersen C."/>
            <person name="Sorensen T."/>
            <person name="Nielsen M.R."/>
            <person name="Sondergaard T.E."/>
            <person name="Sorensen J.L."/>
            <person name="Fitzpatrick D.A."/>
            <person name="Frisvad J.C."/>
            <person name="Nielsen K.L."/>
        </authorList>
    </citation>
    <scope>NUCLEOTIDE SEQUENCE</scope>
    <source>
        <strain evidence="1">IBT 30728</strain>
    </source>
</reference>
<gene>
    <name evidence="1" type="ORF">N7539_008537</name>
</gene>
<accession>A0A9X0BM12</accession>
<evidence type="ECO:0000313" key="1">
    <source>
        <dbReference type="EMBL" id="KAJ5471968.1"/>
    </source>
</evidence>
<comment type="caution">
    <text evidence="1">The sequence shown here is derived from an EMBL/GenBank/DDBJ whole genome shotgun (WGS) entry which is preliminary data.</text>
</comment>
<sequence length="123" mass="13944">MAILPIPHLTQSVLTTPLPFQSQRDLQKCFFPGPTVIHILARTSLAAATITPANRRRRTYALSMTCPQWPNLLHRKQADLVRLDGTDQWRSSNRQLYMHAYRMYSTAIQDPASAQASRNQLAA</sequence>
<evidence type="ECO:0000313" key="2">
    <source>
        <dbReference type="Proteomes" id="UP001148312"/>
    </source>
</evidence>
<dbReference type="Proteomes" id="UP001148312">
    <property type="component" value="Unassembled WGS sequence"/>
</dbReference>
<keyword evidence="2" id="KW-1185">Reference proteome</keyword>
<reference evidence="1" key="1">
    <citation type="submission" date="2022-12" db="EMBL/GenBank/DDBJ databases">
        <authorList>
            <person name="Petersen C."/>
        </authorList>
    </citation>
    <scope>NUCLEOTIDE SEQUENCE</scope>
    <source>
        <strain evidence="1">IBT 30728</strain>
    </source>
</reference>
<organism evidence="1 2">
    <name type="scientific">Penicillium diatomitis</name>
    <dbReference type="NCBI Taxonomy" id="2819901"/>
    <lineage>
        <taxon>Eukaryota</taxon>
        <taxon>Fungi</taxon>
        <taxon>Dikarya</taxon>
        <taxon>Ascomycota</taxon>
        <taxon>Pezizomycotina</taxon>
        <taxon>Eurotiomycetes</taxon>
        <taxon>Eurotiomycetidae</taxon>
        <taxon>Eurotiales</taxon>
        <taxon>Aspergillaceae</taxon>
        <taxon>Penicillium</taxon>
    </lineage>
</organism>
<dbReference type="GeneID" id="81628382"/>
<dbReference type="RefSeq" id="XP_056786514.1">
    <property type="nucleotide sequence ID" value="XM_056938132.1"/>
</dbReference>
<proteinExistence type="predicted"/>